<evidence type="ECO:0000256" key="2">
    <source>
        <dbReference type="ARBA" id="ARBA00022737"/>
    </source>
</evidence>
<reference evidence="7" key="3">
    <citation type="submission" date="2025-09" db="UniProtKB">
        <authorList>
            <consortium name="Ensembl"/>
        </authorList>
    </citation>
    <scope>IDENTIFICATION</scope>
</reference>
<evidence type="ECO:0000256" key="3">
    <source>
        <dbReference type="ARBA" id="ARBA00022740"/>
    </source>
</evidence>
<evidence type="ECO:0000256" key="6">
    <source>
        <dbReference type="SAM" id="MobiDB-lite"/>
    </source>
</evidence>
<feature type="repeat" description="ANK" evidence="5">
    <location>
        <begin position="103"/>
        <end position="135"/>
    </location>
</feature>
<dbReference type="OMA" id="NGQLECC"/>
<organism evidence="7 8">
    <name type="scientific">Vombatus ursinus</name>
    <name type="common">Common wombat</name>
    <dbReference type="NCBI Taxonomy" id="29139"/>
    <lineage>
        <taxon>Eukaryota</taxon>
        <taxon>Metazoa</taxon>
        <taxon>Chordata</taxon>
        <taxon>Craniata</taxon>
        <taxon>Vertebrata</taxon>
        <taxon>Euteleostomi</taxon>
        <taxon>Mammalia</taxon>
        <taxon>Metatheria</taxon>
        <taxon>Diprotodontia</taxon>
        <taxon>Vombatidae</taxon>
        <taxon>Vombatus</taxon>
    </lineage>
</organism>
<proteinExistence type="predicted"/>
<evidence type="ECO:0000256" key="4">
    <source>
        <dbReference type="ARBA" id="ARBA00023043"/>
    </source>
</evidence>
<feature type="repeat" description="ANK" evidence="5">
    <location>
        <begin position="238"/>
        <end position="265"/>
    </location>
</feature>
<accession>A0A4X2LLN0</accession>
<sequence length="939" mass="103518">MGDHRALLAAKNGDLTALKQLFEDGVLDQTVTDSLGAGLVHHASRAGQLECLKFLVECVKIPGNQRAKNRATPVHDAAAMGHLAELHWLVREGGYRAQDQDVSGVSPLHLAARFGHPVLVEWLVQEGCDVSLETLEGALPIHYAAVKGNLTCLKLLVAADNRCVNRRTQSGASPLYLACQEGHLHIVQFLVKDCGADVHLRAHDGMTVLHAAARSGHYSLVVWLVTFTDISLMARDDEGATVLHFAARGGHAPILDRLLLMGAQIIRDHWGGTPLHDAAENGHLECCQTLVSHRVDPALQDGDGYTALDLAVYNGHQDCSRYLLEVQKLVRNVVAIYNEHKIPEQGKKMEPDDDTKDGLVSLPLDELNPSDIDALVPTEDENGHPIPEWKRQVMVRKLQARSDHHGRDKFSGNSGGDSIEMGDWRYSQTHNAILGPYGELLTEDDLVYLEKQIENLQMRKKCQEYETELGRLAEELQSLLPAPIVNITVNSHFLSRNPEKEASSPPATAVEGSHTLPHWCSHMSGLVKSMSVLLKNMNGLARLKETPAPKTSFEVRGGVVGPSGSVAEKEILECGVSVRSLRDNFEKQVNPRLPCGVRVLSEKCPGASWEAGATITFPRAQRNAQAGERQVSGDPEEASDSGISCEEASSDVGTCSIAVPDSSSLRKERIVMLFLSHWKKSAYTPALKTAARRTLESSKAGLPQAPAVAARMEPLPLPGAFPLRGPSKFSHLLQQRSVISHLLGHWKDVISHVPPRQIRRLSRQPVTYSPEMFLPYVNGAPVDYHSLTLDLFMLGYFQILEQDLPPEERKMRHLLCFEVFDHLGGHGWETVRSFHRAVTDEIEAGRRSWKDGFEDIKARFFGSSRKPVWEVEPVRKSGLTSIKPPPGASAPAGHLEPKGRRPGSCPELGSFNSEDICGYIDRSFAFWKEREAEIFNFGD</sequence>
<dbReference type="GO" id="GO:0007605">
    <property type="term" value="P:sensory perception of sound"/>
    <property type="evidence" value="ECO:0007669"/>
    <property type="project" value="UniProtKB-KW"/>
</dbReference>
<evidence type="ECO:0000313" key="8">
    <source>
        <dbReference type="Proteomes" id="UP000314987"/>
    </source>
</evidence>
<dbReference type="GeneTree" id="ENSGT00940000156970"/>
<feature type="region of interest" description="Disordered" evidence="6">
    <location>
        <begin position="877"/>
        <end position="904"/>
    </location>
</feature>
<keyword evidence="3" id="KW-1009">Hearing</keyword>
<dbReference type="SMART" id="SM00248">
    <property type="entry name" value="ANK"/>
    <property type="match status" value="10"/>
</dbReference>
<dbReference type="AlphaFoldDB" id="A0A4X2LLN0"/>
<evidence type="ECO:0000256" key="1">
    <source>
        <dbReference type="ARBA" id="ARBA00004645"/>
    </source>
</evidence>
<feature type="region of interest" description="Disordered" evidence="6">
    <location>
        <begin position="619"/>
        <end position="647"/>
    </location>
</feature>
<dbReference type="SUPFAM" id="SSF48403">
    <property type="entry name" value="Ankyrin repeat"/>
    <property type="match status" value="1"/>
</dbReference>
<dbReference type="InterPro" id="IPR052420">
    <property type="entry name" value="Espin/Espin-like"/>
</dbReference>
<dbReference type="Pfam" id="PF12796">
    <property type="entry name" value="Ank_2"/>
    <property type="match status" value="3"/>
</dbReference>
<gene>
    <name evidence="7" type="primary">ESPNL</name>
</gene>
<reference evidence="7" key="2">
    <citation type="submission" date="2025-08" db="UniProtKB">
        <authorList>
            <consortium name="Ensembl"/>
        </authorList>
    </citation>
    <scope>IDENTIFICATION</scope>
</reference>
<dbReference type="InterPro" id="IPR002110">
    <property type="entry name" value="Ankyrin_rpt"/>
</dbReference>
<feature type="repeat" description="ANK" evidence="5">
    <location>
        <begin position="170"/>
        <end position="192"/>
    </location>
</feature>
<dbReference type="PANTHER" id="PTHR24153">
    <property type="entry name" value="ESPIN"/>
    <property type="match status" value="1"/>
</dbReference>
<dbReference type="GO" id="GO:0051017">
    <property type="term" value="P:actin filament bundle assembly"/>
    <property type="evidence" value="ECO:0007669"/>
    <property type="project" value="TreeGrafter"/>
</dbReference>
<dbReference type="PROSITE" id="PS50088">
    <property type="entry name" value="ANK_REPEAT"/>
    <property type="match status" value="4"/>
</dbReference>
<dbReference type="Ensembl" id="ENSVURT00010026113.1">
    <property type="protein sequence ID" value="ENSVURP00010022946.1"/>
    <property type="gene ID" value="ENSVURG00010017580.1"/>
</dbReference>
<protein>
    <submittedName>
        <fullName evidence="7">Espin like</fullName>
    </submittedName>
</protein>
<evidence type="ECO:0000256" key="5">
    <source>
        <dbReference type="PROSITE-ProRule" id="PRU00023"/>
    </source>
</evidence>
<keyword evidence="8" id="KW-1185">Reference proteome</keyword>
<dbReference type="GO" id="GO:0005737">
    <property type="term" value="C:cytoplasm"/>
    <property type="evidence" value="ECO:0007669"/>
    <property type="project" value="TreeGrafter"/>
</dbReference>
<dbReference type="FunFam" id="1.25.40.20:FF:000295">
    <property type="entry name" value="Espin like"/>
    <property type="match status" value="1"/>
</dbReference>
<dbReference type="PROSITE" id="PS50297">
    <property type="entry name" value="ANK_REP_REGION"/>
    <property type="match status" value="4"/>
</dbReference>
<dbReference type="PANTHER" id="PTHR24153:SF0">
    <property type="entry name" value="ESPIN-LIKE PROTEIN"/>
    <property type="match status" value="1"/>
</dbReference>
<dbReference type="InterPro" id="IPR036770">
    <property type="entry name" value="Ankyrin_rpt-contain_sf"/>
</dbReference>
<reference evidence="8" key="1">
    <citation type="submission" date="2018-12" db="EMBL/GenBank/DDBJ databases">
        <authorList>
            <person name="Yazar S."/>
        </authorList>
    </citation>
    <scope>NUCLEOTIDE SEQUENCE [LARGE SCALE GENOMIC DNA]</scope>
</reference>
<keyword evidence="2" id="KW-0677">Repeat</keyword>
<dbReference type="Pfam" id="PF00023">
    <property type="entry name" value="Ank"/>
    <property type="match status" value="1"/>
</dbReference>
<dbReference type="GO" id="GO:0051015">
    <property type="term" value="F:actin filament binding"/>
    <property type="evidence" value="ECO:0007669"/>
    <property type="project" value="TreeGrafter"/>
</dbReference>
<dbReference type="GO" id="GO:0032420">
    <property type="term" value="C:stereocilium"/>
    <property type="evidence" value="ECO:0007669"/>
    <property type="project" value="UniProtKB-SubCell"/>
</dbReference>
<dbReference type="STRING" id="29139.ENSVURP00010022946"/>
<name>A0A4X2LLN0_VOMUR</name>
<keyword evidence="4 5" id="KW-0040">ANK repeat</keyword>
<feature type="repeat" description="ANK" evidence="5">
    <location>
        <begin position="270"/>
        <end position="302"/>
    </location>
</feature>
<evidence type="ECO:0000313" key="7">
    <source>
        <dbReference type="Ensembl" id="ENSVURP00010022946.1"/>
    </source>
</evidence>
<dbReference type="Gene3D" id="1.25.40.20">
    <property type="entry name" value="Ankyrin repeat-containing domain"/>
    <property type="match status" value="3"/>
</dbReference>
<dbReference type="Proteomes" id="UP000314987">
    <property type="component" value="Unassembled WGS sequence"/>
</dbReference>
<comment type="subcellular location">
    <subcellularLocation>
        <location evidence="1">Cell projection</location>
        <location evidence="1">Stereocilium</location>
    </subcellularLocation>
</comment>